<dbReference type="EMBL" id="NQVE01000015">
    <property type="protein sequence ID" value="RAL54033.1"/>
    <property type="molecule type" value="Genomic_DNA"/>
</dbReference>
<organism evidence="2 3">
    <name type="scientific">Cuscuta australis</name>
    <dbReference type="NCBI Taxonomy" id="267555"/>
    <lineage>
        <taxon>Eukaryota</taxon>
        <taxon>Viridiplantae</taxon>
        <taxon>Streptophyta</taxon>
        <taxon>Embryophyta</taxon>
        <taxon>Tracheophyta</taxon>
        <taxon>Spermatophyta</taxon>
        <taxon>Magnoliopsida</taxon>
        <taxon>eudicotyledons</taxon>
        <taxon>Gunneridae</taxon>
        <taxon>Pentapetalae</taxon>
        <taxon>asterids</taxon>
        <taxon>lamiids</taxon>
        <taxon>Solanales</taxon>
        <taxon>Convolvulaceae</taxon>
        <taxon>Cuscuteae</taxon>
        <taxon>Cuscuta</taxon>
        <taxon>Cuscuta subgen. Grammica</taxon>
        <taxon>Cuscuta sect. Cleistogrammica</taxon>
    </lineage>
</organism>
<evidence type="ECO:0000313" key="2">
    <source>
        <dbReference type="EMBL" id="RAL54033.1"/>
    </source>
</evidence>
<feature type="compositionally biased region" description="Basic and acidic residues" evidence="1">
    <location>
        <begin position="31"/>
        <end position="41"/>
    </location>
</feature>
<evidence type="ECO:0000256" key="1">
    <source>
        <dbReference type="SAM" id="MobiDB-lite"/>
    </source>
</evidence>
<dbReference type="AlphaFoldDB" id="A0A328EBS3"/>
<feature type="compositionally biased region" description="Polar residues" evidence="1">
    <location>
        <begin position="1"/>
        <end position="10"/>
    </location>
</feature>
<comment type="caution">
    <text evidence="2">The sequence shown here is derived from an EMBL/GenBank/DDBJ whole genome shotgun (WGS) entry which is preliminary data.</text>
</comment>
<keyword evidence="3" id="KW-1185">Reference proteome</keyword>
<evidence type="ECO:0000313" key="3">
    <source>
        <dbReference type="Proteomes" id="UP000249390"/>
    </source>
</evidence>
<proteinExistence type="predicted"/>
<accession>A0A328EBS3</accession>
<reference evidence="2 3" key="1">
    <citation type="submission" date="2018-06" db="EMBL/GenBank/DDBJ databases">
        <title>The Genome of Cuscuta australis (Dodder) Provides Insight into the Evolution of Plant Parasitism.</title>
        <authorList>
            <person name="Liu H."/>
        </authorList>
    </citation>
    <scope>NUCLEOTIDE SEQUENCE [LARGE SCALE GENOMIC DNA]</scope>
    <source>
        <strain evidence="3">cv. Yunnan</strain>
        <tissue evidence="2">Vines</tissue>
    </source>
</reference>
<protein>
    <submittedName>
        <fullName evidence="2">Uncharacterized protein</fullName>
    </submittedName>
</protein>
<dbReference type="Proteomes" id="UP000249390">
    <property type="component" value="Unassembled WGS sequence"/>
</dbReference>
<sequence length="151" mass="17162">MMQFVPSSRCSKPITKTGRPAADSVQNTKTTVDEEQHGDKASDGNDRILRLWISTMICIREIEDEDRSCKSKGLFYATCLCRLLELVVEIQVTLWHNSTTCLCVYEQNEDEIYKAQPSAILLGNRYSDSCFSKSLTKEGSPYLFYRICLLG</sequence>
<name>A0A328EBS3_9ASTE</name>
<gene>
    <name evidence="2" type="ORF">DM860_004504</name>
</gene>
<feature type="region of interest" description="Disordered" evidence="1">
    <location>
        <begin position="1"/>
        <end position="41"/>
    </location>
</feature>